<dbReference type="AlphaFoldDB" id="A0A170YLE5"/>
<comment type="caution">
    <text evidence="2">The sequence shown here is derived from an EMBL/GenBank/DDBJ whole genome shotgun (WGS) entry which is preliminary data.</text>
</comment>
<keyword evidence="1" id="KW-0472">Membrane</keyword>
<dbReference type="EMBL" id="BDCR01000001">
    <property type="protein sequence ID" value="GAT61892.1"/>
    <property type="molecule type" value="Genomic_DNA"/>
</dbReference>
<reference evidence="3" key="2">
    <citation type="journal article" date="2017" name="Genome Announc.">
        <title>Draft genome sequence of Paludibacter jiangxiensis NM7(T), a propionate-producing fermentative bacterium.</title>
        <authorList>
            <person name="Qiu Y.-L."/>
            <person name="Tourlousse D.M."/>
            <person name="Matsuura N."/>
            <person name="Ohashi A."/>
            <person name="Sekiguchi Y."/>
        </authorList>
    </citation>
    <scope>NUCLEOTIDE SEQUENCE [LARGE SCALE GENOMIC DNA]</scope>
    <source>
        <strain evidence="3">NM7</strain>
    </source>
</reference>
<dbReference type="RefSeq" id="WP_068701645.1">
    <property type="nucleotide sequence ID" value="NZ_BDCR01000001.1"/>
</dbReference>
<protein>
    <submittedName>
        <fullName evidence="2">Uncharacterized protein</fullName>
    </submittedName>
</protein>
<accession>A0A170YLE5</accession>
<evidence type="ECO:0000256" key="1">
    <source>
        <dbReference type="SAM" id="Phobius"/>
    </source>
</evidence>
<sequence length="197" mass="23176">MTGFLKIIDKRIYILIICYIISIPAFCEDFTKYKIVLCIYRENHTVCIYNTPNKDSVVARIKDNVRSSKLFGFNILEKQDSMIKVIAWNTVNNKIIKGWVKITETAINGRTRTENSIYELYDRPDYNSKKTVIKSYWDCYVMLNGKYKKVTCNINSLFNILDISEKWVKIKVIGKGKIYIKWLPREYQCMDITGECT</sequence>
<keyword evidence="1" id="KW-1133">Transmembrane helix</keyword>
<keyword evidence="1" id="KW-0812">Transmembrane</keyword>
<dbReference type="Proteomes" id="UP000076586">
    <property type="component" value="Unassembled WGS sequence"/>
</dbReference>
<gene>
    <name evidence="2" type="ORF">PJIAN_1479</name>
</gene>
<evidence type="ECO:0000313" key="3">
    <source>
        <dbReference type="Proteomes" id="UP000076586"/>
    </source>
</evidence>
<organism evidence="2 3">
    <name type="scientific">Paludibacter jiangxiensis</name>
    <dbReference type="NCBI Taxonomy" id="681398"/>
    <lineage>
        <taxon>Bacteria</taxon>
        <taxon>Pseudomonadati</taxon>
        <taxon>Bacteroidota</taxon>
        <taxon>Bacteroidia</taxon>
        <taxon>Bacteroidales</taxon>
        <taxon>Paludibacteraceae</taxon>
        <taxon>Paludibacter</taxon>
    </lineage>
</organism>
<feature type="transmembrane region" description="Helical" evidence="1">
    <location>
        <begin position="12"/>
        <end position="31"/>
    </location>
</feature>
<keyword evidence="3" id="KW-1185">Reference proteome</keyword>
<proteinExistence type="predicted"/>
<name>A0A170YLE5_9BACT</name>
<reference evidence="3" key="1">
    <citation type="submission" date="2016-04" db="EMBL/GenBank/DDBJ databases">
        <title>Draft genome sequence of Paludibacter jiangxiensis strain NM7.</title>
        <authorList>
            <person name="Qiu Y."/>
            <person name="Matsuura N."/>
            <person name="Ohashi A."/>
            <person name="Tourlousse M.D."/>
            <person name="Sekiguchi Y."/>
        </authorList>
    </citation>
    <scope>NUCLEOTIDE SEQUENCE [LARGE SCALE GENOMIC DNA]</scope>
    <source>
        <strain evidence="3">NM7</strain>
    </source>
</reference>
<evidence type="ECO:0000313" key="2">
    <source>
        <dbReference type="EMBL" id="GAT61892.1"/>
    </source>
</evidence>